<evidence type="ECO:0000313" key="15">
    <source>
        <dbReference type="EMBL" id="SUU37611.1"/>
    </source>
</evidence>
<protein>
    <recommendedName>
        <fullName evidence="5 11">Adenylate cyclase</fullName>
        <ecNumber evidence="4 11">4.6.1.1</ecNumber>
    </recommendedName>
</protein>
<evidence type="ECO:0000256" key="12">
    <source>
        <dbReference type="RuleBase" id="RU004184"/>
    </source>
</evidence>
<dbReference type="GO" id="GO:0004016">
    <property type="term" value="F:adenylate cyclase activity"/>
    <property type="evidence" value="ECO:0007669"/>
    <property type="project" value="UniProtKB-EC"/>
</dbReference>
<feature type="domain" description="Adenylate cyclase class-I N-terminal" evidence="13">
    <location>
        <begin position="6"/>
        <end position="206"/>
    </location>
</feature>
<comment type="catalytic activity">
    <reaction evidence="1 11">
        <text>ATP = 3',5'-cyclic AMP + diphosphate</text>
        <dbReference type="Rhea" id="RHEA:15389"/>
        <dbReference type="ChEBI" id="CHEBI:30616"/>
        <dbReference type="ChEBI" id="CHEBI:33019"/>
        <dbReference type="ChEBI" id="CHEBI:58165"/>
        <dbReference type="EC" id="4.6.1.1"/>
    </reaction>
</comment>
<keyword evidence="7" id="KW-0547">Nucleotide-binding</keyword>
<comment type="subcellular location">
    <subcellularLocation>
        <location evidence="2 11">Cytoplasm</location>
    </subcellularLocation>
</comment>
<proteinExistence type="inferred from homology"/>
<evidence type="ECO:0000259" key="13">
    <source>
        <dbReference type="Pfam" id="PF12633"/>
    </source>
</evidence>
<dbReference type="EMBL" id="UFSB01000001">
    <property type="protein sequence ID" value="SUU37611.1"/>
    <property type="molecule type" value="Genomic_DNA"/>
</dbReference>
<keyword evidence="6" id="KW-0963">Cytoplasm</keyword>
<keyword evidence="8" id="KW-0067">ATP-binding</keyword>
<evidence type="ECO:0000256" key="8">
    <source>
        <dbReference type="ARBA" id="ARBA00022840"/>
    </source>
</evidence>
<evidence type="ECO:0000313" key="17">
    <source>
        <dbReference type="Proteomes" id="UP000254507"/>
    </source>
</evidence>
<dbReference type="GO" id="GO:0005524">
    <property type="term" value="F:ATP binding"/>
    <property type="evidence" value="ECO:0007669"/>
    <property type="project" value="UniProtKB-KW"/>
</dbReference>
<dbReference type="AlphaFoldDB" id="A0A263HBG0"/>
<dbReference type="SUPFAM" id="SSF81301">
    <property type="entry name" value="Nucleotidyltransferase"/>
    <property type="match status" value="1"/>
</dbReference>
<dbReference type="RefSeq" id="WP_094947298.1">
    <property type="nucleotide sequence ID" value="NZ_JBMHIA010000017.1"/>
</dbReference>
<dbReference type="Proteomes" id="UP000254507">
    <property type="component" value="Unassembled WGS sequence"/>
</dbReference>
<name>A0A263HBG0_9PAST</name>
<dbReference type="EMBL" id="NLFK01000011">
    <property type="protein sequence ID" value="OZN24249.1"/>
    <property type="molecule type" value="Genomic_DNA"/>
</dbReference>
<organism evidence="15 17">
    <name type="scientific">Actinobacillus seminis</name>
    <dbReference type="NCBI Taxonomy" id="722"/>
    <lineage>
        <taxon>Bacteria</taxon>
        <taxon>Pseudomonadati</taxon>
        <taxon>Pseudomonadota</taxon>
        <taxon>Gammaproteobacteria</taxon>
        <taxon>Pasteurellales</taxon>
        <taxon>Pasteurellaceae</taxon>
        <taxon>Actinobacillus</taxon>
    </lineage>
</organism>
<evidence type="ECO:0000313" key="14">
    <source>
        <dbReference type="EMBL" id="OZN24249.1"/>
    </source>
</evidence>
<dbReference type="PIRSF" id="PIRSF001444">
    <property type="entry name" value="Adenylate_cycl"/>
    <property type="match status" value="1"/>
</dbReference>
<dbReference type="InterPro" id="IPR024686">
    <property type="entry name" value="Adenylate_cyclase_1_CS"/>
</dbReference>
<evidence type="ECO:0000256" key="4">
    <source>
        <dbReference type="ARBA" id="ARBA00012201"/>
    </source>
</evidence>
<comment type="similarity">
    <text evidence="3 12">Belongs to the adenylyl cyclase class-1 family.</text>
</comment>
<reference evidence="15 17" key="2">
    <citation type="submission" date="2018-06" db="EMBL/GenBank/DDBJ databases">
        <authorList>
            <consortium name="Pathogen Informatics"/>
            <person name="Doyle S."/>
        </authorList>
    </citation>
    <scope>NUCLEOTIDE SEQUENCE [LARGE SCALE GENOMIC DNA]</scope>
    <source>
        <strain evidence="15 17">NCTC10851</strain>
    </source>
</reference>
<dbReference type="Pfam" id="PF01295">
    <property type="entry name" value="Adenylate_cycl"/>
    <property type="match status" value="1"/>
</dbReference>
<dbReference type="NCBIfam" id="NF006978">
    <property type="entry name" value="PRK09450.1-2"/>
    <property type="match status" value="1"/>
</dbReference>
<dbReference type="OrthoDB" id="5571448at2"/>
<dbReference type="PANTHER" id="PTHR38760">
    <property type="entry name" value="ADENYLATE CYCLASE"/>
    <property type="match status" value="1"/>
</dbReference>
<dbReference type="InParanoid" id="A0A263HBG0"/>
<dbReference type="PROSITE" id="PS01092">
    <property type="entry name" value="ADENYLATE_CYCLASE_1_1"/>
    <property type="match status" value="1"/>
</dbReference>
<evidence type="ECO:0000256" key="5">
    <source>
        <dbReference type="ARBA" id="ARBA00021420"/>
    </source>
</evidence>
<reference evidence="14 16" key="1">
    <citation type="submission" date="2017-07" db="EMBL/GenBank/DDBJ databases">
        <title>Virulence factors identified in Actinobacillus seminis.</title>
        <authorList>
            <person name="Negrete-Abascal E."/>
            <person name="Vaca-Pacheco S."/>
            <person name="Montes-Garcia F."/>
            <person name="Leyto-Gil A.M."/>
            <person name="Fragoso-Garcia E."/>
            <person name="Carvente-Garcia R."/>
            <person name="Perez-Agueros S."/>
            <person name="Castelan-Sanchez H.G."/>
            <person name="Garcia-Molina A."/>
            <person name="Villamar T.E."/>
            <person name="Vazquez-Cruz C."/>
        </authorList>
    </citation>
    <scope>NUCLEOTIDE SEQUENCE [LARGE SCALE GENOMIC DNA]</scope>
    <source>
        <strain evidence="14 16">ATCC 15768</strain>
    </source>
</reference>
<dbReference type="Pfam" id="PF12633">
    <property type="entry name" value="Adenyl_cycl_N"/>
    <property type="match status" value="1"/>
</dbReference>
<evidence type="ECO:0000256" key="9">
    <source>
        <dbReference type="ARBA" id="ARBA00022998"/>
    </source>
</evidence>
<keyword evidence="16" id="KW-1185">Reference proteome</keyword>
<keyword evidence="10 11" id="KW-0456">Lyase</keyword>
<evidence type="ECO:0000256" key="6">
    <source>
        <dbReference type="ARBA" id="ARBA00022490"/>
    </source>
</evidence>
<dbReference type="EC" id="4.6.1.1" evidence="4 11"/>
<evidence type="ECO:0000313" key="16">
    <source>
        <dbReference type="Proteomes" id="UP000215738"/>
    </source>
</evidence>
<evidence type="ECO:0000256" key="10">
    <source>
        <dbReference type="ARBA" id="ARBA00023239"/>
    </source>
</evidence>
<gene>
    <name evidence="15" type="primary">cyaA</name>
    <name evidence="14" type="ORF">CFY87_09980</name>
    <name evidence="15" type="ORF">NCTC10851_01635</name>
</gene>
<sequence>MNYDLNKARLDVAYLDNLRFERTLSGSSAEFQQVFQLITLLLHINHPALPGYIEKAPQGIADFNLSPYQKNYLTSKLSTAELVPLQREINDKSDRTSAAIWGVYVMGSVASVSQTSMSDLDIWVCQREGLCREARELLKQKQTVLQQWAMVLGIDINLYLIDQKRFRSFRYADPLTAENCGSAQYMLLLDEFYRTAIRLAGKPLLWLHLAVEDEHLYETEVARLIDEKQLDPNDWVDFGGLGAFSANEYFGASLWQLYKGIDAPYKSALKILLLEMYSSEYPHTHLIAQEFKQRLLKGERDYHFDAYLTMLERVTRYLINGKEFKRLAFARLCFYVKATDYGEYRPQSTQSNWRLDYLQKLVKEWGWSEKLIEDLNQRSRWKIKRVKENHDDLIQFLMFSYRHLVYFARKYKVNSSIMPQDLSILTRKLYTAFEELPGKITLLNSTISANLSEQSLTFIEVKNNRFFKDGWYLVNQVPAIESFATPRNVEYAESLNKLVAWAYFNRVLTPATQLYISSKNVSLDTLRKFVTDLRLSFPNSLTSASNEELSHSCEIRDLVVTVNLSVDPTKNLLQAKSNIVPSDLFSFGPAEESLVGSIDLTYRNVWNEIRTLHFEGANAILLALKVLSNKVSRGSTPPRVVNVFCYSQHYRMTLRNIVTALINKCLSIQIGTSDVPQNNTLRVAGKNWQFFFEERGLSLQELHSVQPRDKQEFDIALQGTIEEHEAIALANEKHYPYEIDAFASEGFLQFFFEDNPNKSFNVYILDEANHIEIYRHCEGSKEQKIREINHIYQSAGLEGCGNPYKIVQRNFNYPQFYQLLPEGNGVKIVPFYSRLALS</sequence>
<evidence type="ECO:0000256" key="7">
    <source>
        <dbReference type="ARBA" id="ARBA00022741"/>
    </source>
</evidence>
<dbReference type="InterPro" id="IPR024685">
    <property type="entry name" value="Adenylate_cyclase_1_N"/>
</dbReference>
<evidence type="ECO:0000256" key="1">
    <source>
        <dbReference type="ARBA" id="ARBA00001593"/>
    </source>
</evidence>
<evidence type="ECO:0000256" key="2">
    <source>
        <dbReference type="ARBA" id="ARBA00004496"/>
    </source>
</evidence>
<dbReference type="GO" id="GO:0006171">
    <property type="term" value="P:cAMP biosynthetic process"/>
    <property type="evidence" value="ECO:0007669"/>
    <property type="project" value="UniProtKB-KW"/>
</dbReference>
<dbReference type="Proteomes" id="UP000215738">
    <property type="component" value="Unassembled WGS sequence"/>
</dbReference>
<dbReference type="InterPro" id="IPR000274">
    <property type="entry name" value="Adenylate_cyclase_1"/>
</dbReference>
<dbReference type="PANTHER" id="PTHR38760:SF1">
    <property type="entry name" value="ADENYLATE CYCLASE"/>
    <property type="match status" value="1"/>
</dbReference>
<evidence type="ECO:0000256" key="11">
    <source>
        <dbReference type="RuleBase" id="RU000604"/>
    </source>
</evidence>
<accession>A0A263HBG0</accession>
<evidence type="ECO:0000256" key="3">
    <source>
        <dbReference type="ARBA" id="ARBA00007901"/>
    </source>
</evidence>
<dbReference type="FunCoup" id="A0A263HBG0">
    <property type="interactions" value="99"/>
</dbReference>
<dbReference type="InterPro" id="IPR043519">
    <property type="entry name" value="NT_sf"/>
</dbReference>
<dbReference type="PROSITE" id="PS01093">
    <property type="entry name" value="ADENYLATE_CYCLASE_1_2"/>
    <property type="match status" value="1"/>
</dbReference>
<dbReference type="GO" id="GO:0005737">
    <property type="term" value="C:cytoplasm"/>
    <property type="evidence" value="ECO:0007669"/>
    <property type="project" value="UniProtKB-SubCell"/>
</dbReference>
<keyword evidence="9 11" id="KW-0115">cAMP biosynthesis</keyword>